<evidence type="ECO:0000259" key="1">
    <source>
        <dbReference type="Pfam" id="PF22549"/>
    </source>
</evidence>
<protein>
    <recommendedName>
        <fullName evidence="1">ARG and Rhodanese-Phosphatase-superfamily-associated domain-containing protein</fullName>
    </recommendedName>
</protein>
<comment type="caution">
    <text evidence="2">The sequence shown here is derived from an EMBL/GenBank/DDBJ whole genome shotgun (WGS) entry which is preliminary data.</text>
</comment>
<evidence type="ECO:0000313" key="3">
    <source>
        <dbReference type="Proteomes" id="UP001595872"/>
    </source>
</evidence>
<proteinExistence type="predicted"/>
<accession>A0ABV9UDP1</accession>
<organism evidence="2 3">
    <name type="scientific">Actinomadura gamaensis</name>
    <dbReference type="NCBI Taxonomy" id="1763541"/>
    <lineage>
        <taxon>Bacteria</taxon>
        <taxon>Bacillati</taxon>
        <taxon>Actinomycetota</taxon>
        <taxon>Actinomycetes</taxon>
        <taxon>Streptosporangiales</taxon>
        <taxon>Thermomonosporaceae</taxon>
        <taxon>Actinomadura</taxon>
    </lineage>
</organism>
<dbReference type="Proteomes" id="UP001595872">
    <property type="component" value="Unassembled WGS sequence"/>
</dbReference>
<feature type="domain" description="ARG and Rhodanese-Phosphatase-superfamily-associated" evidence="1">
    <location>
        <begin position="24"/>
        <end position="296"/>
    </location>
</feature>
<sequence>MNADLPPDPAWDVALWRGPGWIREAGLVTLPAQTWNSVRLVPLARDEPIEGLRLDRRAYDEPSIVDVGDRTHYISYIPHAFVAHWEEDAATASYGTRLLARDDKGTGPSGMPIRVRRRMARRLAGDRLRFLPLHLAVEGYLALHFGGPEIAWEEWSRRALASGLSPREERAYLGASVPDLADALRIFEMHPGQCGVLVYVADALAAAFVVPHPDDYRALHPTLVEDLFGELIYQYGLLRLPVEDLVAPIDASAVRTLADLRAQAERRMRDWADFHDGVMAEEVFAPGSRFEDVRRISGARLSRFLPPFTPGRPNHIGETIVVGEDEDARLAYLKTFRLSEKQVRRGYLLTRLAANGWRLADTAAEFGVGEPAFALRLERAGFGHLLRQDVLDRYRAAARR</sequence>
<reference evidence="3" key="1">
    <citation type="journal article" date="2019" name="Int. J. Syst. Evol. Microbiol.">
        <title>The Global Catalogue of Microorganisms (GCM) 10K type strain sequencing project: providing services to taxonomists for standard genome sequencing and annotation.</title>
        <authorList>
            <consortium name="The Broad Institute Genomics Platform"/>
            <consortium name="The Broad Institute Genome Sequencing Center for Infectious Disease"/>
            <person name="Wu L."/>
            <person name="Ma J."/>
        </authorList>
    </citation>
    <scope>NUCLEOTIDE SEQUENCE [LARGE SCALE GENOMIC DNA]</scope>
    <source>
        <strain evidence="3">KLKA75</strain>
    </source>
</reference>
<keyword evidence="3" id="KW-1185">Reference proteome</keyword>
<dbReference type="RefSeq" id="WP_378265521.1">
    <property type="nucleotide sequence ID" value="NZ_JBHSIT010000023.1"/>
</dbReference>
<name>A0ABV9UDP1_9ACTN</name>
<dbReference type="InterPro" id="IPR054346">
    <property type="entry name" value="ARPP-2"/>
</dbReference>
<dbReference type="Pfam" id="PF22549">
    <property type="entry name" value="ARPP-2"/>
    <property type="match status" value="1"/>
</dbReference>
<evidence type="ECO:0000313" key="2">
    <source>
        <dbReference type="EMBL" id="MFC4914023.1"/>
    </source>
</evidence>
<dbReference type="EMBL" id="JBHSIT010000023">
    <property type="protein sequence ID" value="MFC4914023.1"/>
    <property type="molecule type" value="Genomic_DNA"/>
</dbReference>
<gene>
    <name evidence="2" type="ORF">ACFPCY_42530</name>
</gene>